<evidence type="ECO:0000313" key="3">
    <source>
        <dbReference type="Proteomes" id="UP001458880"/>
    </source>
</evidence>
<protein>
    <submittedName>
        <fullName evidence="2">Uncharacterized protein</fullName>
    </submittedName>
</protein>
<name>A0AAW1KGF6_POPJA</name>
<evidence type="ECO:0000313" key="2">
    <source>
        <dbReference type="EMBL" id="KAK9718566.1"/>
    </source>
</evidence>
<dbReference type="EMBL" id="JASPKY010000227">
    <property type="protein sequence ID" value="KAK9718566.1"/>
    <property type="molecule type" value="Genomic_DNA"/>
</dbReference>
<gene>
    <name evidence="2" type="ORF">QE152_g23157</name>
</gene>
<comment type="caution">
    <text evidence="2">The sequence shown here is derived from an EMBL/GenBank/DDBJ whole genome shotgun (WGS) entry which is preliminary data.</text>
</comment>
<proteinExistence type="predicted"/>
<organism evidence="2 3">
    <name type="scientific">Popillia japonica</name>
    <name type="common">Japanese beetle</name>
    <dbReference type="NCBI Taxonomy" id="7064"/>
    <lineage>
        <taxon>Eukaryota</taxon>
        <taxon>Metazoa</taxon>
        <taxon>Ecdysozoa</taxon>
        <taxon>Arthropoda</taxon>
        <taxon>Hexapoda</taxon>
        <taxon>Insecta</taxon>
        <taxon>Pterygota</taxon>
        <taxon>Neoptera</taxon>
        <taxon>Endopterygota</taxon>
        <taxon>Coleoptera</taxon>
        <taxon>Polyphaga</taxon>
        <taxon>Scarabaeiformia</taxon>
        <taxon>Scarabaeidae</taxon>
        <taxon>Rutelinae</taxon>
        <taxon>Popillia</taxon>
    </lineage>
</organism>
<accession>A0AAW1KGF6</accession>
<keyword evidence="3" id="KW-1185">Reference proteome</keyword>
<sequence length="123" mass="13617">MPSLKQLTCLLQTGIWYCDPTIFTDVDFVAAESTDIPMPAERVKRTPSPATPGCSGWSSKQNIQAPANDIVASTSFCSLEEIMPIPCVENTTVNRPKRKIGKRTILTSTPYKNELQQEIDTKI</sequence>
<reference evidence="2 3" key="1">
    <citation type="journal article" date="2024" name="BMC Genomics">
        <title>De novo assembly and annotation of Popillia japonica's genome with initial clues to its potential as an invasive pest.</title>
        <authorList>
            <person name="Cucini C."/>
            <person name="Boschi S."/>
            <person name="Funari R."/>
            <person name="Cardaioli E."/>
            <person name="Iannotti N."/>
            <person name="Marturano G."/>
            <person name="Paoli F."/>
            <person name="Bruttini M."/>
            <person name="Carapelli A."/>
            <person name="Frati F."/>
            <person name="Nardi F."/>
        </authorList>
    </citation>
    <scope>NUCLEOTIDE SEQUENCE [LARGE SCALE GENOMIC DNA]</scope>
    <source>
        <strain evidence="2">DMR45628</strain>
    </source>
</reference>
<dbReference type="Proteomes" id="UP001458880">
    <property type="component" value="Unassembled WGS sequence"/>
</dbReference>
<feature type="region of interest" description="Disordered" evidence="1">
    <location>
        <begin position="41"/>
        <end position="60"/>
    </location>
</feature>
<dbReference type="AlphaFoldDB" id="A0AAW1KGF6"/>
<evidence type="ECO:0000256" key="1">
    <source>
        <dbReference type="SAM" id="MobiDB-lite"/>
    </source>
</evidence>